<protein>
    <submittedName>
        <fullName evidence="7">Putative K+-dependent Na+/Ca+ exchanger protein</fullName>
    </submittedName>
</protein>
<gene>
    <name evidence="7" type="ORF">SR1949_20700</name>
</gene>
<keyword evidence="3 5" id="KW-1133">Transmembrane helix</keyword>
<dbReference type="GO" id="GO:0055085">
    <property type="term" value="P:transmembrane transport"/>
    <property type="evidence" value="ECO:0007669"/>
    <property type="project" value="InterPro"/>
</dbReference>
<organism evidence="7 8">
    <name type="scientific">Sphaerospermopsis reniformis</name>
    <dbReference type="NCBI Taxonomy" id="531300"/>
    <lineage>
        <taxon>Bacteria</taxon>
        <taxon>Bacillati</taxon>
        <taxon>Cyanobacteriota</taxon>
        <taxon>Cyanophyceae</taxon>
        <taxon>Nostocales</taxon>
        <taxon>Aphanizomenonaceae</taxon>
        <taxon>Sphaerospermopsis</taxon>
    </lineage>
</organism>
<dbReference type="AlphaFoldDB" id="A0A480A438"/>
<evidence type="ECO:0000256" key="4">
    <source>
        <dbReference type="ARBA" id="ARBA00023136"/>
    </source>
</evidence>
<dbReference type="EMBL" id="BJCE01000056">
    <property type="protein sequence ID" value="GCL36964.1"/>
    <property type="molecule type" value="Genomic_DNA"/>
</dbReference>
<feature type="domain" description="Sodium/calcium exchanger membrane region" evidence="6">
    <location>
        <begin position="4"/>
        <end position="92"/>
    </location>
</feature>
<feature type="transmembrane region" description="Helical" evidence="5">
    <location>
        <begin position="68"/>
        <end position="90"/>
    </location>
</feature>
<comment type="subcellular location">
    <subcellularLocation>
        <location evidence="1">Membrane</location>
        <topology evidence="1">Multi-pass membrane protein</topology>
    </subcellularLocation>
</comment>
<dbReference type="Pfam" id="PF01699">
    <property type="entry name" value="Na_Ca_ex"/>
    <property type="match status" value="1"/>
</dbReference>
<dbReference type="InterPro" id="IPR004837">
    <property type="entry name" value="NaCa_Exmemb"/>
</dbReference>
<dbReference type="GO" id="GO:0016020">
    <property type="term" value="C:membrane"/>
    <property type="evidence" value="ECO:0007669"/>
    <property type="project" value="UniProtKB-SubCell"/>
</dbReference>
<evidence type="ECO:0000256" key="2">
    <source>
        <dbReference type="ARBA" id="ARBA00022692"/>
    </source>
</evidence>
<evidence type="ECO:0000256" key="3">
    <source>
        <dbReference type="ARBA" id="ARBA00022989"/>
    </source>
</evidence>
<dbReference type="Proteomes" id="UP000300142">
    <property type="component" value="Unassembled WGS sequence"/>
</dbReference>
<reference evidence="8" key="1">
    <citation type="submission" date="2019-02" db="EMBL/GenBank/DDBJ databases">
        <title>Draft genome sequence of Sphaerospermopsis reniformis NIES-1949.</title>
        <authorList>
            <person name="Yamaguchi H."/>
            <person name="Suzuki S."/>
            <person name="Kawachi M."/>
        </authorList>
    </citation>
    <scope>NUCLEOTIDE SEQUENCE [LARGE SCALE GENOMIC DNA]</scope>
    <source>
        <strain evidence="8">NIES-1949</strain>
    </source>
</reference>
<sequence>MRLFLQVIVCIALVIAVGTWLSQSADILAEKTGLGRTWVGTILLAGVTSLPELATGTSAIVMFNSPDLAVGGILGSCLFNLLILALLDIYNGPDPLLKRAQMFLTFLVQISLI</sequence>
<dbReference type="Gene3D" id="1.20.1420.30">
    <property type="entry name" value="NCX, central ion-binding region"/>
    <property type="match status" value="1"/>
</dbReference>
<accession>A0A480A438</accession>
<evidence type="ECO:0000256" key="5">
    <source>
        <dbReference type="SAM" id="Phobius"/>
    </source>
</evidence>
<comment type="caution">
    <text evidence="7">The sequence shown here is derived from an EMBL/GenBank/DDBJ whole genome shotgun (WGS) entry which is preliminary data.</text>
</comment>
<keyword evidence="4 5" id="KW-0472">Membrane</keyword>
<proteinExistence type="predicted"/>
<evidence type="ECO:0000259" key="6">
    <source>
        <dbReference type="Pfam" id="PF01699"/>
    </source>
</evidence>
<evidence type="ECO:0000313" key="8">
    <source>
        <dbReference type="Proteomes" id="UP000300142"/>
    </source>
</evidence>
<keyword evidence="8" id="KW-1185">Reference proteome</keyword>
<evidence type="ECO:0000256" key="1">
    <source>
        <dbReference type="ARBA" id="ARBA00004141"/>
    </source>
</evidence>
<name>A0A480A438_9CYAN</name>
<keyword evidence="2 5" id="KW-0812">Transmembrane</keyword>
<evidence type="ECO:0000313" key="7">
    <source>
        <dbReference type="EMBL" id="GCL36964.1"/>
    </source>
</evidence>
<dbReference type="InterPro" id="IPR044880">
    <property type="entry name" value="NCX_ion-bd_dom_sf"/>
</dbReference>